<dbReference type="NCBIfam" id="TIGR02532">
    <property type="entry name" value="IV_pilin_GFxxxE"/>
    <property type="match status" value="1"/>
</dbReference>
<keyword evidence="1" id="KW-0812">Transmembrane</keyword>
<sequence>MLTLTAMIKIRSELRARTISNTTTHNATTNITTKHLAAGFTFVEVLICLVLGSLLLSMVIGLYITNVTGSTKTLQMSRLRTDLQALVGVIENDIRRAGYGGDQFMVGLDQGKMVDSSNSSTQKCIVYSYNYNDAATRTSSHVMAFRYSAINESIQFGRSVDRQASNCSNGGYWVNLTDPDFLKITELNFTEISDTNPDTQVTLRSIQITITGKLVENSEYSYQIATQIQVRNREFN</sequence>
<name>A0ABU9HG95_9GAMM</name>
<dbReference type="InterPro" id="IPR012902">
    <property type="entry name" value="N_methyl_site"/>
</dbReference>
<keyword evidence="1" id="KW-1133">Transmembrane helix</keyword>
<dbReference type="InterPro" id="IPR016419">
    <property type="entry name" value="Prepilin_Pept-dep_B_prd"/>
</dbReference>
<evidence type="ECO:0000256" key="1">
    <source>
        <dbReference type="SAM" id="Phobius"/>
    </source>
</evidence>
<evidence type="ECO:0000313" key="2">
    <source>
        <dbReference type="EMBL" id="MEL0660879.1"/>
    </source>
</evidence>
<reference evidence="2 3" key="1">
    <citation type="submission" date="2024-02" db="EMBL/GenBank/DDBJ databases">
        <title>Bacteria isolated from the canopy kelp, Nereocystis luetkeana.</title>
        <authorList>
            <person name="Pfister C.A."/>
            <person name="Younker I.T."/>
            <person name="Light S.H."/>
        </authorList>
    </citation>
    <scope>NUCLEOTIDE SEQUENCE [LARGE SCALE GENOMIC DNA]</scope>
    <source>
        <strain evidence="2 3">TI.2.07</strain>
    </source>
</reference>
<gene>
    <name evidence="2" type="ORF">V6255_17235</name>
</gene>
<evidence type="ECO:0000313" key="3">
    <source>
        <dbReference type="Proteomes" id="UP001366060"/>
    </source>
</evidence>
<proteinExistence type="predicted"/>
<feature type="transmembrane region" description="Helical" evidence="1">
    <location>
        <begin position="42"/>
        <end position="64"/>
    </location>
</feature>
<keyword evidence="3" id="KW-1185">Reference proteome</keyword>
<dbReference type="RefSeq" id="WP_341629254.1">
    <property type="nucleotide sequence ID" value="NZ_JBAKBA010000063.1"/>
</dbReference>
<dbReference type="EMBL" id="JBAKBA010000063">
    <property type="protein sequence ID" value="MEL0660879.1"/>
    <property type="molecule type" value="Genomic_DNA"/>
</dbReference>
<dbReference type="Pfam" id="PF07963">
    <property type="entry name" value="N_methyl"/>
    <property type="match status" value="1"/>
</dbReference>
<protein>
    <submittedName>
        <fullName evidence="2">Prepilin-type N-terminal cleavage/methylation domain-containing protein</fullName>
    </submittedName>
</protein>
<dbReference type="Proteomes" id="UP001366060">
    <property type="component" value="Unassembled WGS sequence"/>
</dbReference>
<keyword evidence="1" id="KW-0472">Membrane</keyword>
<organism evidence="2 3">
    <name type="scientific">Psychromonas arctica</name>
    <dbReference type="NCBI Taxonomy" id="168275"/>
    <lineage>
        <taxon>Bacteria</taxon>
        <taxon>Pseudomonadati</taxon>
        <taxon>Pseudomonadota</taxon>
        <taxon>Gammaproteobacteria</taxon>
        <taxon>Alteromonadales</taxon>
        <taxon>Psychromonadaceae</taxon>
        <taxon>Psychromonas</taxon>
    </lineage>
</organism>
<dbReference type="PIRSF" id="PIRSF004525">
    <property type="entry name" value="Pilin_peptidase-dep_B_prd"/>
    <property type="match status" value="1"/>
</dbReference>
<comment type="caution">
    <text evidence="2">The sequence shown here is derived from an EMBL/GenBank/DDBJ whole genome shotgun (WGS) entry which is preliminary data.</text>
</comment>
<accession>A0ABU9HG95</accession>